<reference evidence="1" key="3">
    <citation type="submission" date="2019-03" db="UniProtKB">
        <authorList>
            <consortium name="EnsemblPlants"/>
        </authorList>
    </citation>
    <scope>IDENTIFICATION</scope>
</reference>
<name>A0A452XCQ0_AEGTS</name>
<dbReference type="PANTHER" id="PTHR31741:SF22">
    <property type="entry name" value="O-FUCOSYLTRANSFERASE FAMILY PROTEIN"/>
    <property type="match status" value="1"/>
</dbReference>
<dbReference type="AlphaFoldDB" id="A0A452XCQ0"/>
<dbReference type="Gramene" id="AET0Gv20032200.15">
    <property type="protein sequence ID" value="AET0Gv20032200.15"/>
    <property type="gene ID" value="AET0Gv20032200"/>
</dbReference>
<proteinExistence type="predicted"/>
<protein>
    <submittedName>
        <fullName evidence="1">Uncharacterized protein</fullName>
    </submittedName>
</protein>
<dbReference type="PANTHER" id="PTHR31741">
    <property type="entry name" value="OS02G0726500 PROTEIN-RELATED"/>
    <property type="match status" value="1"/>
</dbReference>
<sequence length="93" mass="11139">CICCKCRFMGFHRTIQLDRKKLVELIDLFEDQELSWNEFCTAVKELHEGRMSQPTRRKVIAGQPKEEDYFYANPYECLGPARKRREKLKHTET</sequence>
<evidence type="ECO:0000313" key="1">
    <source>
        <dbReference type="EnsemblPlants" id="AET0Gv20032200.15"/>
    </source>
</evidence>
<keyword evidence="2" id="KW-1185">Reference proteome</keyword>
<dbReference type="EnsemblPlants" id="AET0Gv20032200.15">
    <property type="protein sequence ID" value="AET0Gv20032200.15"/>
    <property type="gene ID" value="AET0Gv20032200"/>
</dbReference>
<reference evidence="2" key="1">
    <citation type="journal article" date="2014" name="Science">
        <title>Ancient hybridizations among the ancestral genomes of bread wheat.</title>
        <authorList>
            <consortium name="International Wheat Genome Sequencing Consortium,"/>
            <person name="Marcussen T."/>
            <person name="Sandve S.R."/>
            <person name="Heier L."/>
            <person name="Spannagl M."/>
            <person name="Pfeifer M."/>
            <person name="Jakobsen K.S."/>
            <person name="Wulff B.B."/>
            <person name="Steuernagel B."/>
            <person name="Mayer K.F."/>
            <person name="Olsen O.A."/>
        </authorList>
    </citation>
    <scope>NUCLEOTIDE SEQUENCE [LARGE SCALE GENOMIC DNA]</scope>
    <source>
        <strain evidence="2">cv. AL8/78</strain>
    </source>
</reference>
<dbReference type="Proteomes" id="UP000015105">
    <property type="component" value="Unassembled WGS sequence"/>
</dbReference>
<accession>A0A452XCQ0</accession>
<evidence type="ECO:0000313" key="2">
    <source>
        <dbReference type="Proteomes" id="UP000015105"/>
    </source>
</evidence>
<dbReference type="GO" id="GO:0005737">
    <property type="term" value="C:cytoplasm"/>
    <property type="evidence" value="ECO:0007669"/>
    <property type="project" value="TreeGrafter"/>
</dbReference>
<reference evidence="2" key="2">
    <citation type="journal article" date="2017" name="Nat. Plants">
        <title>The Aegilops tauschii genome reveals multiple impacts of transposons.</title>
        <authorList>
            <person name="Zhao G."/>
            <person name="Zou C."/>
            <person name="Li K."/>
            <person name="Wang K."/>
            <person name="Li T."/>
            <person name="Gao L."/>
            <person name="Zhang X."/>
            <person name="Wang H."/>
            <person name="Yang Z."/>
            <person name="Liu X."/>
            <person name="Jiang W."/>
            <person name="Mao L."/>
            <person name="Kong X."/>
            <person name="Jiao Y."/>
            <person name="Jia J."/>
        </authorList>
    </citation>
    <scope>NUCLEOTIDE SEQUENCE [LARGE SCALE GENOMIC DNA]</scope>
    <source>
        <strain evidence="2">cv. AL8/78</strain>
    </source>
</reference>
<organism evidence="1 2">
    <name type="scientific">Aegilops tauschii subsp. strangulata</name>
    <name type="common">Goatgrass</name>
    <dbReference type="NCBI Taxonomy" id="200361"/>
    <lineage>
        <taxon>Eukaryota</taxon>
        <taxon>Viridiplantae</taxon>
        <taxon>Streptophyta</taxon>
        <taxon>Embryophyta</taxon>
        <taxon>Tracheophyta</taxon>
        <taxon>Spermatophyta</taxon>
        <taxon>Magnoliopsida</taxon>
        <taxon>Liliopsida</taxon>
        <taxon>Poales</taxon>
        <taxon>Poaceae</taxon>
        <taxon>BOP clade</taxon>
        <taxon>Pooideae</taxon>
        <taxon>Triticodae</taxon>
        <taxon>Triticeae</taxon>
        <taxon>Triticinae</taxon>
        <taxon>Aegilops</taxon>
    </lineage>
</organism>